<reference evidence="2 3" key="1">
    <citation type="submission" date="2020-02" db="EMBL/GenBank/DDBJ databases">
        <title>Draft genome sequence of Haematococcus lacustris strain NIES-144.</title>
        <authorList>
            <person name="Morimoto D."/>
            <person name="Nakagawa S."/>
            <person name="Yoshida T."/>
            <person name="Sawayama S."/>
        </authorList>
    </citation>
    <scope>NUCLEOTIDE SEQUENCE [LARGE SCALE GENOMIC DNA]</scope>
    <source>
        <strain evidence="2 3">NIES-144</strain>
    </source>
</reference>
<protein>
    <submittedName>
        <fullName evidence="2">Uncharacterized protein</fullName>
    </submittedName>
</protein>
<evidence type="ECO:0000313" key="2">
    <source>
        <dbReference type="EMBL" id="GFH15217.1"/>
    </source>
</evidence>
<feature type="non-terminal residue" evidence="2">
    <location>
        <position position="193"/>
    </location>
</feature>
<feature type="region of interest" description="Disordered" evidence="1">
    <location>
        <begin position="54"/>
        <end position="82"/>
    </location>
</feature>
<keyword evidence="3" id="KW-1185">Reference proteome</keyword>
<gene>
    <name evidence="2" type="ORF">HaLaN_11408</name>
</gene>
<accession>A0A699YY60</accession>
<comment type="caution">
    <text evidence="2">The sequence shown here is derived from an EMBL/GenBank/DDBJ whole genome shotgun (WGS) entry which is preliminary data.</text>
</comment>
<evidence type="ECO:0000256" key="1">
    <source>
        <dbReference type="SAM" id="MobiDB-lite"/>
    </source>
</evidence>
<sequence length="193" mass="20666">MSANAVIRFTKWSIGACVKLKQSLRLGASSFPLSCEVCVMFGLGALFGQEPSAHRSNELEAAPGESQGRDAEGPKPSSVDPLSWGWGLASAVGTTVKAMQHEIVKSVQATDWKAELMAFGKEAAEEGKTLRHKTAELVEHLPDIADHLPEQVQQSAPVPSHHPDVANTLHQVGGSLKEFGHTLLVGTKELIEQ</sequence>
<evidence type="ECO:0000313" key="3">
    <source>
        <dbReference type="Proteomes" id="UP000485058"/>
    </source>
</evidence>
<dbReference type="EMBL" id="BLLF01000821">
    <property type="protein sequence ID" value="GFH15217.1"/>
    <property type="molecule type" value="Genomic_DNA"/>
</dbReference>
<proteinExistence type="predicted"/>
<organism evidence="2 3">
    <name type="scientific">Haematococcus lacustris</name>
    <name type="common">Green alga</name>
    <name type="synonym">Haematococcus pluvialis</name>
    <dbReference type="NCBI Taxonomy" id="44745"/>
    <lineage>
        <taxon>Eukaryota</taxon>
        <taxon>Viridiplantae</taxon>
        <taxon>Chlorophyta</taxon>
        <taxon>core chlorophytes</taxon>
        <taxon>Chlorophyceae</taxon>
        <taxon>CS clade</taxon>
        <taxon>Chlamydomonadales</taxon>
        <taxon>Haematococcaceae</taxon>
        <taxon>Haematococcus</taxon>
    </lineage>
</organism>
<dbReference type="AlphaFoldDB" id="A0A699YY60"/>
<name>A0A699YY60_HAELA</name>
<dbReference type="Proteomes" id="UP000485058">
    <property type="component" value="Unassembled WGS sequence"/>
</dbReference>